<organism evidence="5 6">
    <name type="scientific">Fictibacillus terranigra</name>
    <dbReference type="NCBI Taxonomy" id="3058424"/>
    <lineage>
        <taxon>Bacteria</taxon>
        <taxon>Bacillati</taxon>
        <taxon>Bacillota</taxon>
        <taxon>Bacilli</taxon>
        <taxon>Bacillales</taxon>
        <taxon>Fictibacillaceae</taxon>
        <taxon>Fictibacillus</taxon>
    </lineage>
</organism>
<dbReference type="CDD" id="cd01392">
    <property type="entry name" value="HTH_LacI"/>
    <property type="match status" value="1"/>
</dbReference>
<feature type="domain" description="HTH lacI-type" evidence="4">
    <location>
        <begin position="3"/>
        <end position="56"/>
    </location>
</feature>
<proteinExistence type="predicted"/>
<dbReference type="PROSITE" id="PS50932">
    <property type="entry name" value="HTH_LACI_2"/>
    <property type="match status" value="1"/>
</dbReference>
<dbReference type="InterPro" id="IPR010982">
    <property type="entry name" value="Lambda_DNA-bd_dom_sf"/>
</dbReference>
<gene>
    <name evidence="5" type="ORF">QYF49_08130</name>
</gene>
<dbReference type="Gene3D" id="1.10.260.40">
    <property type="entry name" value="lambda repressor-like DNA-binding domains"/>
    <property type="match status" value="1"/>
</dbReference>
<dbReference type="CDD" id="cd06267">
    <property type="entry name" value="PBP1_LacI_sugar_binding-like"/>
    <property type="match status" value="1"/>
</dbReference>
<dbReference type="PANTHER" id="PTHR30146">
    <property type="entry name" value="LACI-RELATED TRANSCRIPTIONAL REPRESSOR"/>
    <property type="match status" value="1"/>
</dbReference>
<sequence>MNPTIRDVAKLANTSKSTVSRFLNGQKIKKETEEALKQAIKDLNYHRNENARRLVMNKTQTIGVVVDNISNVFYSTIFGGIEKVAMEKGFNCVFYSSTSNFYTEGSFLDLFYEGQVDGIILVSFSKRMEADLKRIAEVNYPIVLVGDSGNTAGICSVDVDNFFGISETVKYLHRIGHENIAYISGPENASATGYRLNGYLQTMRELGLEIRGDLLVHSDWSNHGGYNAMNQLLNVSDFTAVIASNDETAIGALRAIHERGYDVPNHLSITGFDDIALASWVYPSLTTVKQPFMEMGEKAAGELFARLESGNESSNFLKRHLLKPKLVIRDSCRKRSRSQTQ</sequence>
<name>A0ABT8E4Z7_9BACL</name>
<dbReference type="Pfam" id="PF00356">
    <property type="entry name" value="LacI"/>
    <property type="match status" value="1"/>
</dbReference>
<keyword evidence="2 5" id="KW-0238">DNA-binding</keyword>
<evidence type="ECO:0000256" key="2">
    <source>
        <dbReference type="ARBA" id="ARBA00023125"/>
    </source>
</evidence>
<dbReference type="PANTHER" id="PTHR30146:SF109">
    <property type="entry name" value="HTH-TYPE TRANSCRIPTIONAL REGULATOR GALS"/>
    <property type="match status" value="1"/>
</dbReference>
<evidence type="ECO:0000256" key="3">
    <source>
        <dbReference type="ARBA" id="ARBA00023163"/>
    </source>
</evidence>
<accession>A0ABT8E4Z7</accession>
<dbReference type="InterPro" id="IPR028082">
    <property type="entry name" value="Peripla_BP_I"/>
</dbReference>
<dbReference type="Pfam" id="PF13377">
    <property type="entry name" value="Peripla_BP_3"/>
    <property type="match status" value="1"/>
</dbReference>
<evidence type="ECO:0000259" key="4">
    <source>
        <dbReference type="PROSITE" id="PS50932"/>
    </source>
</evidence>
<evidence type="ECO:0000313" key="6">
    <source>
        <dbReference type="Proteomes" id="UP001168694"/>
    </source>
</evidence>
<comment type="caution">
    <text evidence="5">The sequence shown here is derived from an EMBL/GenBank/DDBJ whole genome shotgun (WGS) entry which is preliminary data.</text>
</comment>
<protein>
    <submittedName>
        <fullName evidence="5">LacI family DNA-binding transcriptional regulator</fullName>
    </submittedName>
</protein>
<dbReference type="RefSeq" id="WP_290399138.1">
    <property type="nucleotide sequence ID" value="NZ_JAUHLN010000002.1"/>
</dbReference>
<dbReference type="GO" id="GO:0003677">
    <property type="term" value="F:DNA binding"/>
    <property type="evidence" value="ECO:0007669"/>
    <property type="project" value="UniProtKB-KW"/>
</dbReference>
<dbReference type="EMBL" id="JAUHLN010000002">
    <property type="protein sequence ID" value="MDN4072987.1"/>
    <property type="molecule type" value="Genomic_DNA"/>
</dbReference>
<dbReference type="InterPro" id="IPR000843">
    <property type="entry name" value="HTH_LacI"/>
</dbReference>
<keyword evidence="3" id="KW-0804">Transcription</keyword>
<dbReference type="Gene3D" id="3.40.50.2300">
    <property type="match status" value="2"/>
</dbReference>
<dbReference type="Proteomes" id="UP001168694">
    <property type="component" value="Unassembled WGS sequence"/>
</dbReference>
<keyword evidence="1" id="KW-0805">Transcription regulation</keyword>
<dbReference type="SMART" id="SM00354">
    <property type="entry name" value="HTH_LACI"/>
    <property type="match status" value="1"/>
</dbReference>
<evidence type="ECO:0000256" key="1">
    <source>
        <dbReference type="ARBA" id="ARBA00023015"/>
    </source>
</evidence>
<dbReference type="SUPFAM" id="SSF53822">
    <property type="entry name" value="Periplasmic binding protein-like I"/>
    <property type="match status" value="1"/>
</dbReference>
<dbReference type="InterPro" id="IPR046335">
    <property type="entry name" value="LacI/GalR-like_sensor"/>
</dbReference>
<reference evidence="5" key="1">
    <citation type="submission" date="2023-06" db="EMBL/GenBank/DDBJ databases">
        <title>Draft Genome Sequences of Representative Paenibacillus Polymyxa, Bacillus cereus, Fictibacillus sp., and Brevibacillus agri Strains Isolated from Amazonian Dark Earth.</title>
        <authorList>
            <person name="Pellegrinetti T.A."/>
            <person name="Cunha I.C.M."/>
            <person name="Chaves M.G."/>
            <person name="Freitas A.S."/>
            <person name="Silva A.V.R."/>
            <person name="Tsai S.M."/>
            <person name="Mendes L.W."/>
        </authorList>
    </citation>
    <scope>NUCLEOTIDE SEQUENCE</scope>
    <source>
        <strain evidence="5">CENA-BCM004</strain>
    </source>
</reference>
<dbReference type="SUPFAM" id="SSF47413">
    <property type="entry name" value="lambda repressor-like DNA-binding domains"/>
    <property type="match status" value="1"/>
</dbReference>
<keyword evidence="6" id="KW-1185">Reference proteome</keyword>
<evidence type="ECO:0000313" key="5">
    <source>
        <dbReference type="EMBL" id="MDN4072987.1"/>
    </source>
</evidence>